<dbReference type="Pfam" id="PF00889">
    <property type="entry name" value="EF_TS"/>
    <property type="match status" value="1"/>
</dbReference>
<keyword evidence="4" id="KW-0496">Mitochondrion</keyword>
<evidence type="ECO:0000313" key="6">
    <source>
        <dbReference type="Ensembl" id="ENSACCP00020010891.1"/>
    </source>
</evidence>
<evidence type="ECO:0000256" key="3">
    <source>
        <dbReference type="ARBA" id="ARBA00022917"/>
    </source>
</evidence>
<dbReference type="GO" id="GO:0005739">
    <property type="term" value="C:mitochondrion"/>
    <property type="evidence" value="ECO:0007669"/>
    <property type="project" value="UniProtKB-SubCell"/>
</dbReference>
<dbReference type="Gene3D" id="1.10.8.10">
    <property type="entry name" value="DNA helicase RuvA subunit, C-terminal domain"/>
    <property type="match status" value="1"/>
</dbReference>
<dbReference type="InParanoid" id="A0A663EG52"/>
<dbReference type="GO" id="GO:0005654">
    <property type="term" value="C:nucleoplasm"/>
    <property type="evidence" value="ECO:0007669"/>
    <property type="project" value="Ensembl"/>
</dbReference>
<keyword evidence="3 4" id="KW-0648">Protein biosynthesis</keyword>
<dbReference type="Gene3D" id="3.30.479.20">
    <property type="entry name" value="Elongation factor Ts, dimerisation domain"/>
    <property type="match status" value="2"/>
</dbReference>
<dbReference type="HAMAP" id="MF_00050">
    <property type="entry name" value="EF_Ts"/>
    <property type="match status" value="1"/>
</dbReference>
<accession>A0A663EG52</accession>
<comment type="function">
    <text evidence="4">Associates with the EF-Tu.GDP complex and induces the exchange of GDP to GTP. It remains bound to the aminoacyl-tRNA.EF-Tu.GTP complex up to the GTP hydrolysis stage on the ribosome.</text>
</comment>
<dbReference type="InterPro" id="IPR018101">
    <property type="entry name" value="Transl_elong_Ts_CS"/>
</dbReference>
<dbReference type="InterPro" id="IPR001816">
    <property type="entry name" value="Transl_elong_EFTs/EF1B"/>
</dbReference>
<dbReference type="SUPFAM" id="SSF54713">
    <property type="entry name" value="Elongation factor Ts (EF-Ts), dimerisation domain"/>
    <property type="match status" value="2"/>
</dbReference>
<comment type="similarity">
    <text evidence="1 4">Belongs to the EF-Ts family.</text>
</comment>
<dbReference type="PROSITE" id="PS01127">
    <property type="entry name" value="EF_TS_2"/>
    <property type="match status" value="1"/>
</dbReference>
<evidence type="ECO:0000256" key="4">
    <source>
        <dbReference type="HAMAP-Rule" id="MF_03135"/>
    </source>
</evidence>
<proteinExistence type="inferred from homology"/>
<dbReference type="AlphaFoldDB" id="A0A663EG52"/>
<keyword evidence="7" id="KW-1185">Reference proteome</keyword>
<gene>
    <name evidence="4 6" type="primary">TSFM</name>
</gene>
<dbReference type="CDD" id="cd14275">
    <property type="entry name" value="UBA_EF-Ts"/>
    <property type="match status" value="1"/>
</dbReference>
<dbReference type="PANTHER" id="PTHR11741:SF0">
    <property type="entry name" value="ELONGATION FACTOR TS, MITOCHONDRIAL"/>
    <property type="match status" value="1"/>
</dbReference>
<keyword evidence="2 4" id="KW-0251">Elongation factor</keyword>
<sequence length="321" mass="34490">MAGSMCGGVSRYGLTLPPPLLLPQAPPVRFFRAPPPVLAADKEALLQLRRRTGLPFLQCREALRRCGGDLGQAEAWLEEQAQRQGWSKATEVGGRRTPEGLVGLLREGTAAVMVEVNCETDFVARNAEFQRLVEQVALGTMAHCRAAATPPASCSKHLLQPDELAQLRTEPGGALLSDHLALAIGKLGENLTLRRAAWLRVPEEDGYIAAYAHGWLPARAPVAMGTYGALVACRVTEPRPSVTVLEEVGRKVAQHVVGMAPTAVGTPQDQPQGEAETRLLAQSFLLEPALTVGQFLGARGALAVRDFLRFRCGEETPAREG</sequence>
<evidence type="ECO:0000256" key="1">
    <source>
        <dbReference type="ARBA" id="ARBA00005532"/>
    </source>
</evidence>
<reference evidence="6" key="2">
    <citation type="submission" date="2025-09" db="UniProtKB">
        <authorList>
            <consortium name="Ensembl"/>
        </authorList>
    </citation>
    <scope>IDENTIFICATION</scope>
</reference>
<dbReference type="GeneTree" id="ENSGT00390000016293"/>
<reference evidence="6" key="1">
    <citation type="submission" date="2025-08" db="UniProtKB">
        <authorList>
            <consortium name="Ensembl"/>
        </authorList>
    </citation>
    <scope>IDENTIFICATION</scope>
</reference>
<dbReference type="InterPro" id="IPR036402">
    <property type="entry name" value="EF-Ts_dimer_sf"/>
</dbReference>
<dbReference type="FunFam" id="3.30.479.20:FF:000008">
    <property type="entry name" value="Elongation factor Ts, mitochondrial"/>
    <property type="match status" value="1"/>
</dbReference>
<dbReference type="GO" id="GO:0070125">
    <property type="term" value="P:mitochondrial translational elongation"/>
    <property type="evidence" value="ECO:0007669"/>
    <property type="project" value="Ensembl"/>
</dbReference>
<dbReference type="Pfam" id="PF25025">
    <property type="entry name" value="EF-Ts_N"/>
    <property type="match status" value="1"/>
</dbReference>
<protein>
    <recommendedName>
        <fullName evidence="4">Elongation factor Ts, mitochondrial</fullName>
        <shortName evidence="4">EF-Ts</shortName>
        <shortName evidence="4">EF-TsMt</shortName>
    </recommendedName>
</protein>
<dbReference type="InterPro" id="IPR014039">
    <property type="entry name" value="Transl_elong_EFTs/EF1B_dimer"/>
</dbReference>
<dbReference type="SUPFAM" id="SSF46934">
    <property type="entry name" value="UBA-like"/>
    <property type="match status" value="1"/>
</dbReference>
<dbReference type="InterPro" id="IPR009060">
    <property type="entry name" value="UBA-like_sf"/>
</dbReference>
<evidence type="ECO:0000313" key="7">
    <source>
        <dbReference type="Proteomes" id="UP000472275"/>
    </source>
</evidence>
<evidence type="ECO:0000259" key="5">
    <source>
        <dbReference type="Pfam" id="PF00889"/>
    </source>
</evidence>
<dbReference type="Ensembl" id="ENSACCT00020011372.1">
    <property type="protein sequence ID" value="ENSACCP00020010891.1"/>
    <property type="gene ID" value="ENSACCG00020007470.1"/>
</dbReference>
<comment type="subcellular location">
    <subcellularLocation>
        <location evidence="4">Mitochondrion</location>
    </subcellularLocation>
</comment>
<evidence type="ECO:0000256" key="2">
    <source>
        <dbReference type="ARBA" id="ARBA00022768"/>
    </source>
</evidence>
<dbReference type="Proteomes" id="UP000472275">
    <property type="component" value="Chromosome 15"/>
</dbReference>
<dbReference type="GO" id="GO:0003746">
    <property type="term" value="F:translation elongation factor activity"/>
    <property type="evidence" value="ECO:0007669"/>
    <property type="project" value="UniProtKB-UniRule"/>
</dbReference>
<organism evidence="6 7">
    <name type="scientific">Aquila chrysaetos chrysaetos</name>
    <dbReference type="NCBI Taxonomy" id="223781"/>
    <lineage>
        <taxon>Eukaryota</taxon>
        <taxon>Metazoa</taxon>
        <taxon>Chordata</taxon>
        <taxon>Craniata</taxon>
        <taxon>Vertebrata</taxon>
        <taxon>Euteleostomi</taxon>
        <taxon>Archelosauria</taxon>
        <taxon>Archosauria</taxon>
        <taxon>Dinosauria</taxon>
        <taxon>Saurischia</taxon>
        <taxon>Theropoda</taxon>
        <taxon>Coelurosauria</taxon>
        <taxon>Aves</taxon>
        <taxon>Neognathae</taxon>
        <taxon>Neoaves</taxon>
        <taxon>Telluraves</taxon>
        <taxon>Accipitrimorphae</taxon>
        <taxon>Accipitriformes</taxon>
        <taxon>Accipitridae</taxon>
        <taxon>Accipitrinae</taxon>
        <taxon>Aquila</taxon>
    </lineage>
</organism>
<dbReference type="PANTHER" id="PTHR11741">
    <property type="entry name" value="ELONGATION FACTOR TS"/>
    <property type="match status" value="1"/>
</dbReference>
<feature type="domain" description="Translation elongation factor EFTs/EF1B dimerisation" evidence="5">
    <location>
        <begin position="111"/>
        <end position="265"/>
    </location>
</feature>
<name>A0A663EG52_AQUCH</name>